<evidence type="ECO:0000313" key="3">
    <source>
        <dbReference type="Proteomes" id="UP000245845"/>
    </source>
</evidence>
<dbReference type="PANTHER" id="PTHR12526">
    <property type="entry name" value="GLYCOSYLTRANSFERASE"/>
    <property type="match status" value="1"/>
</dbReference>
<dbReference type="Pfam" id="PF00534">
    <property type="entry name" value="Glycos_transf_1"/>
    <property type="match status" value="1"/>
</dbReference>
<name>A0A2Y9BPM0_9FIRM</name>
<gene>
    <name evidence="2" type="ORF">A8806_12146</name>
</gene>
<accession>A0A2Y9BPM0</accession>
<evidence type="ECO:0000313" key="2">
    <source>
        <dbReference type="EMBL" id="PWJ20730.1"/>
    </source>
</evidence>
<reference evidence="2 3" key="1">
    <citation type="submission" date="2018-05" db="EMBL/GenBank/DDBJ databases">
        <title>The Hungate 1000. A catalogue of reference genomes from the rumen microbiome.</title>
        <authorList>
            <person name="Kelly W."/>
        </authorList>
    </citation>
    <scope>NUCLEOTIDE SEQUENCE [LARGE SCALE GENOMIC DNA]</scope>
    <source>
        <strain evidence="2 3">NLAE-zl-C242</strain>
    </source>
</reference>
<keyword evidence="2" id="KW-0808">Transferase</keyword>
<dbReference type="OrthoDB" id="139410at2"/>
<organism evidence="2 3">
    <name type="scientific">Faecalicatena orotica</name>
    <dbReference type="NCBI Taxonomy" id="1544"/>
    <lineage>
        <taxon>Bacteria</taxon>
        <taxon>Bacillati</taxon>
        <taxon>Bacillota</taxon>
        <taxon>Clostridia</taxon>
        <taxon>Lachnospirales</taxon>
        <taxon>Lachnospiraceae</taxon>
        <taxon>Faecalicatena</taxon>
    </lineage>
</organism>
<dbReference type="GO" id="GO:0016757">
    <property type="term" value="F:glycosyltransferase activity"/>
    <property type="evidence" value="ECO:0007669"/>
    <property type="project" value="InterPro"/>
</dbReference>
<dbReference type="EMBL" id="QGDL01000021">
    <property type="protein sequence ID" value="PWJ20730.1"/>
    <property type="molecule type" value="Genomic_DNA"/>
</dbReference>
<sequence length="426" mass="49121">MRIMWAIFVTFPEVANKVGRKSEYACTWARALAEKIRYRRDVDLAIVSVADAKTIQKYNINEVDFYFLPNRKEVLHTGGGKNARKAWEEILADFKPDVIHIHGSESLVPYELIRMNPKIPLFLTLQGILSNYYKDAYAGLEIGEILANYSLRDVIRHSGIIWDKKAEIKKSKYEQEMLKGVGYLGGRTTWDKVSSHAVNPKAKYIFAPELIRHEFYTASRWSVNDIHRHRIFMHQGFKPIKGLHILLNAIKELQKKYPDIELYMSGTNIMKNESVKDKLLQPGYVKYLFKKINEYNLQGCIHFTGILNAEQIVNELKKSNVMVLPSSIENSPNSLCEAQLVGIPCVASFVGGVPEMLRDGQDGFLYTFNEPLMLAEYISRIFDSDKLAEEFSKSSYEWIRRKQGEDYVVEKSIDNYRYIINDTSNS</sequence>
<evidence type="ECO:0000259" key="1">
    <source>
        <dbReference type="Pfam" id="PF00534"/>
    </source>
</evidence>
<dbReference type="InterPro" id="IPR001296">
    <property type="entry name" value="Glyco_trans_1"/>
</dbReference>
<dbReference type="RefSeq" id="WP_109733749.1">
    <property type="nucleotide sequence ID" value="NZ_BAAACK010000008.1"/>
</dbReference>
<dbReference type="Proteomes" id="UP000245845">
    <property type="component" value="Unassembled WGS sequence"/>
</dbReference>
<feature type="domain" description="Glycosyl transferase family 1" evidence="1">
    <location>
        <begin position="232"/>
        <end position="398"/>
    </location>
</feature>
<proteinExistence type="predicted"/>
<dbReference type="AlphaFoldDB" id="A0A2Y9BPM0"/>
<dbReference type="Gene3D" id="3.40.50.2000">
    <property type="entry name" value="Glycogen Phosphorylase B"/>
    <property type="match status" value="2"/>
</dbReference>
<protein>
    <submittedName>
        <fullName evidence="2">Glycosyltransferase involved in cell wall biosynthesis</fullName>
    </submittedName>
</protein>
<comment type="caution">
    <text evidence="2">The sequence shown here is derived from an EMBL/GenBank/DDBJ whole genome shotgun (WGS) entry which is preliminary data.</text>
</comment>
<keyword evidence="3" id="KW-1185">Reference proteome</keyword>
<dbReference type="SUPFAM" id="SSF53756">
    <property type="entry name" value="UDP-Glycosyltransferase/glycogen phosphorylase"/>
    <property type="match status" value="1"/>
</dbReference>
<dbReference type="CDD" id="cd03801">
    <property type="entry name" value="GT4_PimA-like"/>
    <property type="match status" value="1"/>
</dbReference>